<feature type="domain" description="Photosynthesis system II assembly factor Ycf48/Hcf136-like" evidence="4">
    <location>
        <begin position="34"/>
        <end position="123"/>
    </location>
</feature>
<dbReference type="RefSeq" id="WP_068216433.1">
    <property type="nucleotide sequence ID" value="NZ_CP139724.1"/>
</dbReference>
<reference evidence="5 6" key="1">
    <citation type="submission" date="2016-01" db="EMBL/GenBank/DDBJ databases">
        <title>Genome sequencing of Roseivirga spongicola UST030701-084.</title>
        <authorList>
            <person name="Selvaratnam C."/>
            <person name="Thevarajoo S."/>
            <person name="Goh K.M."/>
            <person name="Ee R."/>
            <person name="Chan K.-G."/>
            <person name="Chong C.S."/>
        </authorList>
    </citation>
    <scope>NUCLEOTIDE SEQUENCE [LARGE SCALE GENOMIC DNA]</scope>
    <source>
        <strain evidence="5 6">UST030701-084</strain>
    </source>
</reference>
<dbReference type="Gene3D" id="2.130.10.10">
    <property type="entry name" value="YVTN repeat-like/Quinoprotein amine dehydrogenase"/>
    <property type="match status" value="2"/>
</dbReference>
<dbReference type="InterPro" id="IPR015943">
    <property type="entry name" value="WD40/YVTN_repeat-like_dom_sf"/>
</dbReference>
<dbReference type="InterPro" id="IPR002860">
    <property type="entry name" value="BNR_rpt"/>
</dbReference>
<keyword evidence="3" id="KW-0732">Signal</keyword>
<protein>
    <recommendedName>
        <fullName evidence="4">Photosynthesis system II assembly factor Ycf48/Hcf136-like domain-containing protein</fullName>
    </recommendedName>
</protein>
<evidence type="ECO:0000256" key="1">
    <source>
        <dbReference type="ARBA" id="ARBA00022531"/>
    </source>
</evidence>
<dbReference type="Proteomes" id="UP000075606">
    <property type="component" value="Unassembled WGS sequence"/>
</dbReference>
<dbReference type="AlphaFoldDB" id="A0A150XGA3"/>
<name>A0A150XGA3_9BACT</name>
<dbReference type="InterPro" id="IPR028203">
    <property type="entry name" value="PSII_CF48-like_dom"/>
</dbReference>
<keyword evidence="2" id="KW-0604">Photosystem II</keyword>
<dbReference type="GO" id="GO:0015979">
    <property type="term" value="P:photosynthesis"/>
    <property type="evidence" value="ECO:0007669"/>
    <property type="project" value="UniProtKB-KW"/>
</dbReference>
<dbReference type="STRING" id="333140.AWW68_03025"/>
<proteinExistence type="predicted"/>
<dbReference type="CDD" id="cd15482">
    <property type="entry name" value="Sialidase_non-viral"/>
    <property type="match status" value="1"/>
</dbReference>
<dbReference type="GO" id="GO:0009523">
    <property type="term" value="C:photosystem II"/>
    <property type="evidence" value="ECO:0007669"/>
    <property type="project" value="UniProtKB-KW"/>
</dbReference>
<comment type="caution">
    <text evidence="5">The sequence shown here is derived from an EMBL/GenBank/DDBJ whole genome shotgun (WGS) entry which is preliminary data.</text>
</comment>
<dbReference type="EMBL" id="LRPC01000001">
    <property type="protein sequence ID" value="KYG77755.1"/>
    <property type="molecule type" value="Genomic_DNA"/>
</dbReference>
<evidence type="ECO:0000313" key="6">
    <source>
        <dbReference type="Proteomes" id="UP000075606"/>
    </source>
</evidence>
<evidence type="ECO:0000259" key="4">
    <source>
        <dbReference type="Pfam" id="PF14870"/>
    </source>
</evidence>
<dbReference type="PROSITE" id="PS51257">
    <property type="entry name" value="PROKAR_LIPOPROTEIN"/>
    <property type="match status" value="1"/>
</dbReference>
<dbReference type="PANTHER" id="PTHR47199:SF2">
    <property type="entry name" value="PHOTOSYSTEM II STABILITY_ASSEMBLY FACTOR HCF136, CHLOROPLASTIC"/>
    <property type="match status" value="1"/>
</dbReference>
<accession>A0A150XGA3</accession>
<dbReference type="Pfam" id="PF02012">
    <property type="entry name" value="BNR"/>
    <property type="match status" value="1"/>
</dbReference>
<evidence type="ECO:0000256" key="3">
    <source>
        <dbReference type="SAM" id="SignalP"/>
    </source>
</evidence>
<feature type="chain" id="PRO_5007574618" description="Photosynthesis system II assembly factor Ycf48/Hcf136-like domain-containing protein" evidence="3">
    <location>
        <begin position="21"/>
        <end position="355"/>
    </location>
</feature>
<sequence>MKKTIALMLLVLLVSCGSKQDDQKETNQQRPTPYWQPQESGVTAGFRGLSAVSDDVAWASGSTGTVIRTIDGGTTWENVSIPGTDTLQFRDIEAFDSNTAIVLSAGLPAVIYKTTDGGQNWEQKYFSMVEGTFYDAMDFWNDKEGIAFGDAIDGRLLILKTSDGGETWNELPFEQRPQALDGQGGFAASGTCLRTVGENQVYIGLGGQEASLFYSFDKGETWQKTITPMQSGESTEGIFSIDFKNEMEGLMVGGDYRGDSLTKINAAYTTDGGKSWFPVMAGMKPNGYRSGVAVYDNNLVLAVGRESCDYYYDGDKAYTPMEGKYYAVSVSKTGKSAWASGPGGAVAKLGFRYIE</sequence>
<gene>
    <name evidence="5" type="ORF">AWW68_03025</name>
</gene>
<evidence type="ECO:0000313" key="5">
    <source>
        <dbReference type="EMBL" id="KYG77755.1"/>
    </source>
</evidence>
<keyword evidence="6" id="KW-1185">Reference proteome</keyword>
<dbReference type="SUPFAM" id="SSF110296">
    <property type="entry name" value="Oligoxyloglucan reducing end-specific cellobiohydrolase"/>
    <property type="match status" value="1"/>
</dbReference>
<dbReference type="Pfam" id="PF14870">
    <property type="entry name" value="PSII_BNR"/>
    <property type="match status" value="1"/>
</dbReference>
<feature type="signal peptide" evidence="3">
    <location>
        <begin position="1"/>
        <end position="20"/>
    </location>
</feature>
<evidence type="ECO:0000256" key="2">
    <source>
        <dbReference type="ARBA" id="ARBA00023276"/>
    </source>
</evidence>
<organism evidence="5 6">
    <name type="scientific">Roseivirga spongicola</name>
    <dbReference type="NCBI Taxonomy" id="333140"/>
    <lineage>
        <taxon>Bacteria</taxon>
        <taxon>Pseudomonadati</taxon>
        <taxon>Bacteroidota</taxon>
        <taxon>Cytophagia</taxon>
        <taxon>Cytophagales</taxon>
        <taxon>Roseivirgaceae</taxon>
        <taxon>Roseivirga</taxon>
    </lineage>
</organism>
<dbReference type="PANTHER" id="PTHR47199">
    <property type="entry name" value="PHOTOSYSTEM II STABILITY/ASSEMBLY FACTOR HCF136, CHLOROPLASTIC"/>
    <property type="match status" value="1"/>
</dbReference>
<keyword evidence="1" id="KW-0602">Photosynthesis</keyword>